<gene>
    <name evidence="2" type="ORF">ABRZ09_06655</name>
</gene>
<dbReference type="InterPro" id="IPR015066">
    <property type="entry name" value="DUF1902"/>
</dbReference>
<name>A0AB39DBZ6_9BURK</name>
<protein>
    <submittedName>
        <fullName evidence="2">DUF1902 domain-containing protein</fullName>
    </submittedName>
</protein>
<dbReference type="SUPFAM" id="SSF143100">
    <property type="entry name" value="TTHA1013/TTHA0281-like"/>
    <property type="match status" value="1"/>
</dbReference>
<dbReference type="InterPro" id="IPR035069">
    <property type="entry name" value="TTHA1013/TTHA0281-like"/>
</dbReference>
<evidence type="ECO:0000313" key="2">
    <source>
        <dbReference type="EMBL" id="XDJ51513.1"/>
    </source>
</evidence>
<accession>A0AB39DBZ6</accession>
<proteinExistence type="predicted"/>
<dbReference type="Pfam" id="PF08972">
    <property type="entry name" value="DUF1902"/>
    <property type="match status" value="1"/>
</dbReference>
<reference evidence="2" key="1">
    <citation type="submission" date="2024-05" db="EMBL/GenBank/DDBJ databases">
        <authorList>
            <person name="Luo Y.-C."/>
            <person name="Nicholds J."/>
            <person name="Mortimer T."/>
            <person name="Maboni G."/>
        </authorList>
    </citation>
    <scope>NUCLEOTIDE SEQUENCE</scope>
    <source>
        <strain evidence="2">151108</strain>
    </source>
</reference>
<feature type="domain" description="DUF1902" evidence="1">
    <location>
        <begin position="5"/>
        <end position="68"/>
    </location>
</feature>
<dbReference type="RefSeq" id="WP_368647547.1">
    <property type="nucleotide sequence ID" value="NZ_CP158255.1"/>
</dbReference>
<dbReference type="Gene3D" id="3.30.2390.10">
    <property type="entry name" value="TTHA1013-like"/>
    <property type="match status" value="1"/>
</dbReference>
<sequence>MEKVFFVHAEWDQNAEVWVAASDDVPGLSTEAETLEILSEKLNCMIPELLDANGVTLDAEVSFELLARRFFVSQAK</sequence>
<dbReference type="EMBL" id="CP158255">
    <property type="protein sequence ID" value="XDJ51513.1"/>
    <property type="molecule type" value="Genomic_DNA"/>
</dbReference>
<evidence type="ECO:0000259" key="1">
    <source>
        <dbReference type="Pfam" id="PF08972"/>
    </source>
</evidence>
<organism evidence="2">
    <name type="scientific">Castellaniella ginsengisoli</name>
    <dbReference type="NCBI Taxonomy" id="546114"/>
    <lineage>
        <taxon>Bacteria</taxon>
        <taxon>Pseudomonadati</taxon>
        <taxon>Pseudomonadota</taxon>
        <taxon>Betaproteobacteria</taxon>
        <taxon>Burkholderiales</taxon>
        <taxon>Alcaligenaceae</taxon>
        <taxon>Castellaniella</taxon>
    </lineage>
</organism>
<dbReference type="AlphaFoldDB" id="A0AB39DBZ6"/>